<sequence>MTAPRKPWLPPGPVSSRFYAARDFLSVIMGPVGSAKTTTVLRKIMMLANYQDPSPVDAIRRSKWRVVRDTYKNVKSTSFKTWKKIVPHDSPATKRYAEGGPADAAVHEVQWTHPLDGRPVLLDMEFVGLGELTAENSMSSWEGTGIYYNELNLMDEDAFLQGITRVGRYPGDEHGQATCPCILADLNAPPVTDWTYKLISRIQSGRLEELLRQFGLDPADMLNDWHSKLAGFYRQPGGRAAGAENVENLPKNYYARQVGLFLLADREDLVITKVDNEFGPTRDGKPVYKRWKDSRHVAGRELQPLADVQVVVGADAGLNPSAILMQETPTGQIIVLDELVPEDGDTWDAEEYAERLMRLRRSPKYRDLKFIGYADPASRSANAAAKDKKSWLAIVEANTDFIWKTASTNDIPTRLSAVRHALTRDLSGEPGFLLSATCEVLREGFNSGYKFAKRSEGYGETPEKNRFSHAHDGLQYGCMGIGLHYDVQAKNRPTQHQQIYKAKSSFKIHGGRR</sequence>
<evidence type="ECO:0008006" key="3">
    <source>
        <dbReference type="Google" id="ProtNLM"/>
    </source>
</evidence>
<accession>A0ABS5I8U0</accession>
<dbReference type="Gene3D" id="3.30.420.280">
    <property type="match status" value="1"/>
</dbReference>
<gene>
    <name evidence="1" type="ORF">KEC16_03725</name>
</gene>
<proteinExistence type="predicted"/>
<organism evidence="1 2">
    <name type="scientific">Magnetospirillum sulfuroxidans</name>
    <dbReference type="NCBI Taxonomy" id="611300"/>
    <lineage>
        <taxon>Bacteria</taxon>
        <taxon>Pseudomonadati</taxon>
        <taxon>Pseudomonadota</taxon>
        <taxon>Alphaproteobacteria</taxon>
        <taxon>Rhodospirillales</taxon>
        <taxon>Rhodospirillaceae</taxon>
        <taxon>Magnetospirillum</taxon>
    </lineage>
</organism>
<comment type="caution">
    <text evidence="1">The sequence shown here is derived from an EMBL/GenBank/DDBJ whole genome shotgun (WGS) entry which is preliminary data.</text>
</comment>
<reference evidence="1 2" key="1">
    <citation type="submission" date="2021-04" db="EMBL/GenBank/DDBJ databases">
        <title>Magnetospirillum sulfuroxidans sp. nov., a facultative chemolithoautotrophic sulfur-oxidizing alphaproteobacterium isolated from freshwater sediment and proposals for Paramagetospirillum gen. nov., and Magnetospirillaceae fam. nov.</title>
        <authorList>
            <person name="Koziaeva V."/>
            <person name="Geelhoed J.S."/>
            <person name="Sorokin D.Y."/>
            <person name="Grouzdev D.S."/>
        </authorList>
    </citation>
    <scope>NUCLEOTIDE SEQUENCE [LARGE SCALE GENOMIC DNA]</scope>
    <source>
        <strain evidence="1 2">J10</strain>
    </source>
</reference>
<evidence type="ECO:0000313" key="1">
    <source>
        <dbReference type="EMBL" id="MBR9970820.1"/>
    </source>
</evidence>
<dbReference type="InterPro" id="IPR027417">
    <property type="entry name" value="P-loop_NTPase"/>
</dbReference>
<dbReference type="RefSeq" id="WP_211546275.1">
    <property type="nucleotide sequence ID" value="NZ_JAGTUF010000001.1"/>
</dbReference>
<dbReference type="Gene3D" id="3.40.50.300">
    <property type="entry name" value="P-loop containing nucleotide triphosphate hydrolases"/>
    <property type="match status" value="1"/>
</dbReference>
<dbReference type="Proteomes" id="UP000680714">
    <property type="component" value="Unassembled WGS sequence"/>
</dbReference>
<protein>
    <recommendedName>
        <fullName evidence="3">Terminase</fullName>
    </recommendedName>
</protein>
<evidence type="ECO:0000313" key="2">
    <source>
        <dbReference type="Proteomes" id="UP000680714"/>
    </source>
</evidence>
<dbReference type="EMBL" id="JAGTUF010000001">
    <property type="protein sequence ID" value="MBR9970820.1"/>
    <property type="molecule type" value="Genomic_DNA"/>
</dbReference>
<keyword evidence="2" id="KW-1185">Reference proteome</keyword>
<name>A0ABS5I8U0_9PROT</name>